<dbReference type="InterPro" id="IPR059226">
    <property type="entry name" value="Choice_anch_Q_dom"/>
</dbReference>
<evidence type="ECO:0000259" key="5">
    <source>
        <dbReference type="Pfam" id="PF13229"/>
    </source>
</evidence>
<feature type="domain" description="Right handed beta helix" evidence="5">
    <location>
        <begin position="116"/>
        <end position="263"/>
    </location>
</feature>
<feature type="region of interest" description="Disordered" evidence="4">
    <location>
        <begin position="410"/>
        <end position="453"/>
    </location>
</feature>
<dbReference type="InterPro" id="IPR006626">
    <property type="entry name" value="PbH1"/>
</dbReference>
<dbReference type="InterPro" id="IPR011050">
    <property type="entry name" value="Pectin_lyase_fold/virulence"/>
</dbReference>
<comment type="caution">
    <text evidence="6">The sequence shown here is derived from an EMBL/GenBank/DDBJ whole genome shotgun (WGS) entry which is preliminary data.</text>
</comment>
<keyword evidence="2" id="KW-0964">Secreted</keyword>
<evidence type="ECO:0000256" key="3">
    <source>
        <dbReference type="ARBA" id="ARBA00022729"/>
    </source>
</evidence>
<evidence type="ECO:0000256" key="1">
    <source>
        <dbReference type="ARBA" id="ARBA00004613"/>
    </source>
</evidence>
<accession>A0ABY2FRR5</accession>
<dbReference type="Pfam" id="PF13229">
    <property type="entry name" value="Beta_helix"/>
    <property type="match status" value="1"/>
</dbReference>
<dbReference type="InterPro" id="IPR052052">
    <property type="entry name" value="Polysaccharide_Lyase_9"/>
</dbReference>
<sequence length="453" mass="46667">MCPRPYRSTLRGMRRIGRVSAALVVSGVLLASPLVARGATTTLYVDGSVSACSDTGPGTASAPYCTVVKGVSKLAAGDTLYIGDGTYAETIKPIVSGTAAAPITITSWPGRHPVLNPTSYGANISSRGYITVSGLTFSGTRYDGVYVSNSNNITVTGNSVTGAGHQVSGQTAPGISVRGSSQSVVSSNDVHHNNGTGILVTSGSTGILIAGNSAGFNAEGYRRNANGINVVSPGNTVLRNVTHDNEDSGIQFYTGGNDNLAALNVTYNNGDHGIDNLNVTGGRLIGNTVYRNCTSGINVEGTSGGYQVIDNVAVDNAVYPAYDGIACARRAGNIGIWDSAPSSTVVDHNLVWLTTSGKMYAFGSTYTSLAAMQAATQQEAHGVQADPRFVAPASWDLRLLAGSAAIDRGDSGVSGAQTADFEGLPRADDPATSNAFAEGPRQYDDLGAYEYQP</sequence>
<comment type="subcellular location">
    <subcellularLocation>
        <location evidence="1">Secreted</location>
    </subcellularLocation>
</comment>
<dbReference type="Proteomes" id="UP000295060">
    <property type="component" value="Unassembled WGS sequence"/>
</dbReference>
<dbReference type="NCBIfam" id="TIGR03804">
    <property type="entry name" value="para_beta_helix"/>
    <property type="match status" value="1"/>
</dbReference>
<evidence type="ECO:0000313" key="6">
    <source>
        <dbReference type="EMBL" id="TDW95452.1"/>
    </source>
</evidence>
<organism evidence="6 7">
    <name type="scientific">Kribbella pratensis</name>
    <dbReference type="NCBI Taxonomy" id="2512112"/>
    <lineage>
        <taxon>Bacteria</taxon>
        <taxon>Bacillati</taxon>
        <taxon>Actinomycetota</taxon>
        <taxon>Actinomycetes</taxon>
        <taxon>Propionibacteriales</taxon>
        <taxon>Kribbellaceae</taxon>
        <taxon>Kribbella</taxon>
    </lineage>
</organism>
<dbReference type="InterPro" id="IPR039448">
    <property type="entry name" value="Beta_helix"/>
</dbReference>
<dbReference type="NCBIfam" id="NF041518">
    <property type="entry name" value="choice_anch_Q"/>
    <property type="match status" value="1"/>
</dbReference>
<protein>
    <submittedName>
        <fullName evidence="6">Parallel beta-helix repeat protein</fullName>
    </submittedName>
</protein>
<gene>
    <name evidence="6" type="ORF">EV137_2794</name>
</gene>
<evidence type="ECO:0000256" key="4">
    <source>
        <dbReference type="SAM" id="MobiDB-lite"/>
    </source>
</evidence>
<dbReference type="PANTHER" id="PTHR40088">
    <property type="entry name" value="PECTATE LYASE (EUROFUNG)"/>
    <property type="match status" value="1"/>
</dbReference>
<dbReference type="InterPro" id="IPR022441">
    <property type="entry name" value="Para_beta_helix_rpt-2"/>
</dbReference>
<dbReference type="Gene3D" id="2.160.20.10">
    <property type="entry name" value="Single-stranded right-handed beta-helix, Pectin lyase-like"/>
    <property type="match status" value="2"/>
</dbReference>
<evidence type="ECO:0000313" key="7">
    <source>
        <dbReference type="Proteomes" id="UP000295060"/>
    </source>
</evidence>
<dbReference type="InterPro" id="IPR012334">
    <property type="entry name" value="Pectin_lyas_fold"/>
</dbReference>
<reference evidence="6 7" key="1">
    <citation type="submission" date="2019-03" db="EMBL/GenBank/DDBJ databases">
        <title>Genomic Encyclopedia of Type Strains, Phase III (KMG-III): the genomes of soil and plant-associated and newly described type strains.</title>
        <authorList>
            <person name="Whitman W."/>
        </authorList>
    </citation>
    <scope>NUCLEOTIDE SEQUENCE [LARGE SCALE GENOMIC DNA]</scope>
    <source>
        <strain evidence="6 7">VKMAc-2574</strain>
    </source>
</reference>
<evidence type="ECO:0000256" key="2">
    <source>
        <dbReference type="ARBA" id="ARBA00022525"/>
    </source>
</evidence>
<name>A0ABY2FRR5_9ACTN</name>
<dbReference type="SUPFAM" id="SSF51126">
    <property type="entry name" value="Pectin lyase-like"/>
    <property type="match status" value="1"/>
</dbReference>
<keyword evidence="3" id="KW-0732">Signal</keyword>
<proteinExistence type="predicted"/>
<dbReference type="SMART" id="SM00710">
    <property type="entry name" value="PbH1"/>
    <property type="match status" value="6"/>
</dbReference>
<dbReference type="EMBL" id="SODU01000001">
    <property type="protein sequence ID" value="TDW95452.1"/>
    <property type="molecule type" value="Genomic_DNA"/>
</dbReference>
<keyword evidence="7" id="KW-1185">Reference proteome</keyword>
<dbReference type="PANTHER" id="PTHR40088:SF2">
    <property type="entry name" value="SECRETED SUGAR HYDROLASE"/>
    <property type="match status" value="1"/>
</dbReference>